<name>A0A2H6K8I7_9APIC</name>
<dbReference type="EMBL" id="BDSA01000001">
    <property type="protein sequence ID" value="GBE59288.1"/>
    <property type="molecule type" value="Genomic_DNA"/>
</dbReference>
<keyword evidence="1" id="KW-0472">Membrane</keyword>
<proteinExistence type="predicted"/>
<dbReference type="Proteomes" id="UP000236319">
    <property type="component" value="Unassembled WGS sequence"/>
</dbReference>
<organism evidence="3 4">
    <name type="scientific">Babesia ovata</name>
    <dbReference type="NCBI Taxonomy" id="189622"/>
    <lineage>
        <taxon>Eukaryota</taxon>
        <taxon>Sar</taxon>
        <taxon>Alveolata</taxon>
        <taxon>Apicomplexa</taxon>
        <taxon>Aconoidasida</taxon>
        <taxon>Piroplasmida</taxon>
        <taxon>Babesiidae</taxon>
        <taxon>Babesia</taxon>
    </lineage>
</organism>
<dbReference type="VEuPathDB" id="PiroplasmaDB:BOVATA_007810"/>
<keyword evidence="4" id="KW-1185">Reference proteome</keyword>
<gene>
    <name evidence="3" type="ORF">BOVATA_007810</name>
</gene>
<keyword evidence="2" id="KW-0732">Signal</keyword>
<evidence type="ECO:0000256" key="1">
    <source>
        <dbReference type="SAM" id="Phobius"/>
    </source>
</evidence>
<protein>
    <submittedName>
        <fullName evidence="3">Short-chain dehydrogenase reductase SDR, putative</fullName>
    </submittedName>
</protein>
<feature type="transmembrane region" description="Helical" evidence="1">
    <location>
        <begin position="34"/>
        <end position="54"/>
    </location>
</feature>
<evidence type="ECO:0000313" key="3">
    <source>
        <dbReference type="EMBL" id="GBE59288.1"/>
    </source>
</evidence>
<keyword evidence="1" id="KW-1133">Transmembrane helix</keyword>
<reference evidence="3 4" key="1">
    <citation type="journal article" date="2017" name="BMC Genomics">
        <title>Whole-genome assembly of Babesia ovata and comparative genomics between closely related pathogens.</title>
        <authorList>
            <person name="Yamagishi J."/>
            <person name="Asada M."/>
            <person name="Hakimi H."/>
            <person name="Tanaka T.Q."/>
            <person name="Sugimoto C."/>
            <person name="Kawazu S."/>
        </authorList>
    </citation>
    <scope>NUCLEOTIDE SEQUENCE [LARGE SCALE GENOMIC DNA]</scope>
    <source>
        <strain evidence="3 4">Miyake</strain>
    </source>
</reference>
<dbReference type="GeneID" id="39873058"/>
<evidence type="ECO:0000256" key="2">
    <source>
        <dbReference type="SAM" id="SignalP"/>
    </source>
</evidence>
<comment type="caution">
    <text evidence="3">The sequence shown here is derived from an EMBL/GenBank/DDBJ whole genome shotgun (WGS) entry which is preliminary data.</text>
</comment>
<accession>A0A2H6K8I7</accession>
<feature type="signal peptide" evidence="2">
    <location>
        <begin position="1"/>
        <end position="22"/>
    </location>
</feature>
<evidence type="ECO:0000313" key="4">
    <source>
        <dbReference type="Proteomes" id="UP000236319"/>
    </source>
</evidence>
<feature type="chain" id="PRO_5014181860" evidence="2">
    <location>
        <begin position="23"/>
        <end position="127"/>
    </location>
</feature>
<sequence>MNLLTDHVAVILQFALLESVVAQAVVPVVAGELAYFVASPVAAAFVCQVAKRLVRHRDKAQQHLGVLVSVRLPVLCARVSGDVGIAELCGEVTEATADSVQQRSCDLTEGFGLHFTQRLDQVVEHFG</sequence>
<dbReference type="AlphaFoldDB" id="A0A2H6K8I7"/>
<keyword evidence="1" id="KW-0812">Transmembrane</keyword>
<dbReference type="RefSeq" id="XP_028865531.1">
    <property type="nucleotide sequence ID" value="XM_029009698.1"/>
</dbReference>